<feature type="domain" description="Thioredoxin" evidence="2">
    <location>
        <begin position="20"/>
        <end position="101"/>
    </location>
</feature>
<dbReference type="InterPro" id="IPR010357">
    <property type="entry name" value="TXNDC17_dom"/>
</dbReference>
<dbReference type="PANTHER" id="PTHR12452">
    <property type="entry name" value="42-9-9 PROTEIN-RELATED"/>
    <property type="match status" value="1"/>
</dbReference>
<proteinExistence type="inferred from homology"/>
<dbReference type="SUPFAM" id="SSF52833">
    <property type="entry name" value="Thioredoxin-like"/>
    <property type="match status" value="1"/>
</dbReference>
<dbReference type="InterPro" id="IPR045108">
    <property type="entry name" value="TXNDC17-like"/>
</dbReference>
<dbReference type="GO" id="GO:0005829">
    <property type="term" value="C:cytosol"/>
    <property type="evidence" value="ECO:0007669"/>
    <property type="project" value="TreeGrafter"/>
</dbReference>
<evidence type="ECO:0000259" key="2">
    <source>
        <dbReference type="Pfam" id="PF06110"/>
    </source>
</evidence>
<comment type="similarity">
    <text evidence="1">Belongs to the thioredoxin family.</text>
</comment>
<evidence type="ECO:0000256" key="1">
    <source>
        <dbReference type="ARBA" id="ARBA00008987"/>
    </source>
</evidence>
<name>A0A1Q8S6R5_9PEZI</name>
<gene>
    <name evidence="3" type="ORF">CCHL11_02207</name>
</gene>
<evidence type="ECO:0000313" key="4">
    <source>
        <dbReference type="Proteomes" id="UP000186583"/>
    </source>
</evidence>
<reference evidence="3 4" key="1">
    <citation type="submission" date="2016-11" db="EMBL/GenBank/DDBJ databases">
        <title>Draft Genome Assembly of Colletotrichum chlorophyti a pathogen of herbaceous plants.</title>
        <authorList>
            <person name="Gan P."/>
            <person name="Narusaka M."/>
            <person name="Tsushima A."/>
            <person name="Narusaka Y."/>
            <person name="Takano Y."/>
            <person name="Shirasu K."/>
        </authorList>
    </citation>
    <scope>NUCLEOTIDE SEQUENCE [LARGE SCALE GENOMIC DNA]</scope>
    <source>
        <strain evidence="3 4">NTL11</strain>
    </source>
</reference>
<dbReference type="InterPro" id="IPR036249">
    <property type="entry name" value="Thioredoxin-like_sf"/>
</dbReference>
<protein>
    <submittedName>
        <fullName evidence="3">Thioredoxin domain-containing protein C21C3.12c</fullName>
    </submittedName>
</protein>
<dbReference type="Proteomes" id="UP000186583">
    <property type="component" value="Unassembled WGS sequence"/>
</dbReference>
<dbReference type="GO" id="GO:0047134">
    <property type="term" value="F:protein-disulfide reductase [NAD(P)H] activity"/>
    <property type="evidence" value="ECO:0007669"/>
    <property type="project" value="InterPro"/>
</dbReference>
<dbReference type="OrthoDB" id="78947at2759"/>
<evidence type="ECO:0000313" key="3">
    <source>
        <dbReference type="EMBL" id="OLN97158.1"/>
    </source>
</evidence>
<dbReference type="STRING" id="708187.A0A1Q8S6R5"/>
<organism evidence="3 4">
    <name type="scientific">Colletotrichum chlorophyti</name>
    <dbReference type="NCBI Taxonomy" id="708187"/>
    <lineage>
        <taxon>Eukaryota</taxon>
        <taxon>Fungi</taxon>
        <taxon>Dikarya</taxon>
        <taxon>Ascomycota</taxon>
        <taxon>Pezizomycotina</taxon>
        <taxon>Sordariomycetes</taxon>
        <taxon>Hypocreomycetidae</taxon>
        <taxon>Glomerellales</taxon>
        <taxon>Glomerellaceae</taxon>
        <taxon>Colletotrichum</taxon>
    </lineage>
</organism>
<comment type="caution">
    <text evidence="3">The sequence shown here is derived from an EMBL/GenBank/DDBJ whole genome shotgun (WGS) entry which is preliminary data.</text>
</comment>
<dbReference type="PANTHER" id="PTHR12452:SF0">
    <property type="entry name" value="THIOREDOXIN DOMAIN-CONTAINING PROTEIN 17"/>
    <property type="match status" value="1"/>
</dbReference>
<sequence>MPIVSGFSLPESASAIALPKDSATFFINFTTSNLPETGESWCPDVRAALPHIKAAFTADGAPEVAFVEVGQRPEWKVPTNVYRTKWNINNVPTLVRYERVDGEVRETGRLVEGEILDEQRLKEFVGQK</sequence>
<dbReference type="AlphaFoldDB" id="A0A1Q8S6R5"/>
<keyword evidence="4" id="KW-1185">Reference proteome</keyword>
<accession>A0A1Q8S6R5</accession>
<dbReference type="EMBL" id="MPGH01000011">
    <property type="protein sequence ID" value="OLN97158.1"/>
    <property type="molecule type" value="Genomic_DNA"/>
</dbReference>
<dbReference type="Pfam" id="PF06110">
    <property type="entry name" value="TXD17-like_Trx"/>
    <property type="match status" value="1"/>
</dbReference>
<dbReference type="Gene3D" id="3.40.30.10">
    <property type="entry name" value="Glutaredoxin"/>
    <property type="match status" value="1"/>
</dbReference>